<protein>
    <submittedName>
        <fullName evidence="3">Uncharacterized protein</fullName>
    </submittedName>
</protein>
<feature type="transmembrane region" description="Helical" evidence="2">
    <location>
        <begin position="73"/>
        <end position="93"/>
    </location>
</feature>
<keyword evidence="2" id="KW-1133">Transmembrane helix</keyword>
<dbReference type="RefSeq" id="WP_156120452.1">
    <property type="nucleotide sequence ID" value="NZ_JJML01000009.1"/>
</dbReference>
<evidence type="ECO:0000256" key="1">
    <source>
        <dbReference type="SAM" id="Coils"/>
    </source>
</evidence>
<proteinExistence type="predicted"/>
<reference evidence="3 4" key="1">
    <citation type="journal article" date="2014" name="Mol. Ecol.">
        <title>Evolution of Synechococcus.</title>
        <authorList>
            <person name="Dvorak P."/>
            <person name="Casamatta D."/>
            <person name="Hasler P."/>
            <person name="Poulickova A."/>
            <person name="Ondrej V."/>
            <person name="Sanges R."/>
        </authorList>
    </citation>
    <scope>NUCLEOTIDE SEQUENCE [LARGE SCALE GENOMIC DNA]</scope>
    <source>
        <strain evidence="3 4">CAUP A 1101</strain>
    </source>
</reference>
<dbReference type="AlphaFoldDB" id="A0A098TLZ7"/>
<keyword evidence="2" id="KW-0812">Transmembrane</keyword>
<evidence type="ECO:0000313" key="3">
    <source>
        <dbReference type="EMBL" id="KGF73286.1"/>
    </source>
</evidence>
<name>A0A098TLZ7_9CYAN</name>
<gene>
    <name evidence="3" type="ORF">DO97_20850</name>
</gene>
<comment type="caution">
    <text evidence="3">The sequence shown here is derived from an EMBL/GenBank/DDBJ whole genome shotgun (WGS) entry which is preliminary data.</text>
</comment>
<dbReference type="Proteomes" id="UP000030170">
    <property type="component" value="Unassembled WGS sequence"/>
</dbReference>
<organism evidence="3 4">
    <name type="scientific">Neosynechococcus sphagnicola sy1</name>
    <dbReference type="NCBI Taxonomy" id="1497020"/>
    <lineage>
        <taxon>Bacteria</taxon>
        <taxon>Bacillati</taxon>
        <taxon>Cyanobacteriota</taxon>
        <taxon>Cyanophyceae</taxon>
        <taxon>Neosynechococcales</taxon>
        <taxon>Neosynechococcaceae</taxon>
        <taxon>Neosynechococcus</taxon>
    </lineage>
</organism>
<keyword evidence="4" id="KW-1185">Reference proteome</keyword>
<dbReference type="EMBL" id="JJML01000009">
    <property type="protein sequence ID" value="KGF73286.1"/>
    <property type="molecule type" value="Genomic_DNA"/>
</dbReference>
<sequence length="98" mass="11251">MEVTDSTEILKRLDALSANINGVREEIHEMRLESRVFQAQTTERLEAINQRLDSMEKRQDATDQRIITQENRVWGLIVAATVAVFGLLSKLAFFPTKF</sequence>
<evidence type="ECO:0000256" key="2">
    <source>
        <dbReference type="SAM" id="Phobius"/>
    </source>
</evidence>
<accession>A0A098TLZ7</accession>
<evidence type="ECO:0000313" key="4">
    <source>
        <dbReference type="Proteomes" id="UP000030170"/>
    </source>
</evidence>
<dbReference type="OrthoDB" id="427133at2"/>
<keyword evidence="2" id="KW-0472">Membrane</keyword>
<feature type="coiled-coil region" evidence="1">
    <location>
        <begin position="13"/>
        <end position="65"/>
    </location>
</feature>
<keyword evidence="1" id="KW-0175">Coiled coil</keyword>